<reference evidence="1" key="1">
    <citation type="submission" date="2023-04" db="EMBL/GenBank/DDBJ databases">
        <title>Draft Genome sequencing of Naganishia species isolated from polar environments using Oxford Nanopore Technology.</title>
        <authorList>
            <person name="Leo P."/>
            <person name="Venkateswaran K."/>
        </authorList>
    </citation>
    <scope>NUCLEOTIDE SEQUENCE</scope>
    <source>
        <strain evidence="1">DBVPG 5303</strain>
    </source>
</reference>
<accession>A0ACC2XKG0</accession>
<dbReference type="Proteomes" id="UP001234202">
    <property type="component" value="Unassembled WGS sequence"/>
</dbReference>
<comment type="caution">
    <text evidence="1">The sequence shown here is derived from an EMBL/GenBank/DDBJ whole genome shotgun (WGS) entry which is preliminary data.</text>
</comment>
<gene>
    <name evidence="1" type="ORF">QFC24_003536</name>
</gene>
<organism evidence="1 2">
    <name type="scientific">Naganishia onofrii</name>
    <dbReference type="NCBI Taxonomy" id="1851511"/>
    <lineage>
        <taxon>Eukaryota</taxon>
        <taxon>Fungi</taxon>
        <taxon>Dikarya</taxon>
        <taxon>Basidiomycota</taxon>
        <taxon>Agaricomycotina</taxon>
        <taxon>Tremellomycetes</taxon>
        <taxon>Filobasidiales</taxon>
        <taxon>Filobasidiaceae</taxon>
        <taxon>Naganishia</taxon>
    </lineage>
</organism>
<evidence type="ECO:0000313" key="1">
    <source>
        <dbReference type="EMBL" id="KAJ9123762.1"/>
    </source>
</evidence>
<protein>
    <submittedName>
        <fullName evidence="1">Uncharacterized protein</fullName>
    </submittedName>
</protein>
<dbReference type="EMBL" id="JASBWV010000011">
    <property type="protein sequence ID" value="KAJ9123762.1"/>
    <property type="molecule type" value="Genomic_DNA"/>
</dbReference>
<keyword evidence="2" id="KW-1185">Reference proteome</keyword>
<name>A0ACC2XKG0_9TREE</name>
<sequence>MAPSSPTPGSRPKKRVLVVGAGAAGMSCAEQLSQHPEKYDVAIVEAQDYCGGQAFSIPIDEKKYGAPWMNQGVQGGSYIYHHTFRMFKKQGFEAEPVDLQVSFGKGDKFWTNVFPTKLVEKHQSEIKRFNWALKFMRWFEVFFALIPIKISLKMFFFSEEFMNYMIYPSLALFLGTGNATPDLPTIMMERLYTSPTYGMCKSALDILHLDLVNELMEILRCSGYPADPKSLSTNLPPMVVFPEESKFYTRWQHDMMSRGVNIRLNTEVVAIPERSKHGVRVQLRSRRPQPDHHNPVGADQDTPVHEEHYDEIVLCILADTAKRLLGKTAGLIEKAVLGSTRWSDDITVTHNDLDYINKWYTLDMPDESEIPTHLSGRDETARIQRAKEDFNPMYLIKQVPKDSRKLEMCFDCNAFQYQLNHKSHPKDHVFQVCLYPVAAQNDKSADSDFVAGEQTIFLNKKHKDTWSIDEIKEEKIIRKDWWHQLEHSWTHYAFVVPWMSFLNGTRHTRYAAAWTLVNAHELAVISGMAAAYALGASYPKELAEE</sequence>
<evidence type="ECO:0000313" key="2">
    <source>
        <dbReference type="Proteomes" id="UP001234202"/>
    </source>
</evidence>
<proteinExistence type="predicted"/>